<dbReference type="InterPro" id="IPR038770">
    <property type="entry name" value="Na+/solute_symporter_sf"/>
</dbReference>
<evidence type="ECO:0000256" key="2">
    <source>
        <dbReference type="ARBA" id="ARBA00007367"/>
    </source>
</evidence>
<feature type="transmembrane region" description="Helical" evidence="12">
    <location>
        <begin position="354"/>
        <end position="372"/>
    </location>
</feature>
<evidence type="ECO:0000256" key="5">
    <source>
        <dbReference type="ARBA" id="ARBA00022475"/>
    </source>
</evidence>
<feature type="transmembrane region" description="Helical" evidence="12">
    <location>
        <begin position="384"/>
        <end position="404"/>
    </location>
</feature>
<feature type="transmembrane region" description="Helical" evidence="12">
    <location>
        <begin position="294"/>
        <end position="313"/>
    </location>
</feature>
<accession>A0A0Q0C637</accession>
<feature type="transmembrane region" description="Helical" evidence="12">
    <location>
        <begin position="230"/>
        <end position="249"/>
    </location>
</feature>
<organism evidence="14 16">
    <name type="scientific">Pseudomonas amygdali pv. ulmi</name>
    <dbReference type="NCBI Taxonomy" id="251720"/>
    <lineage>
        <taxon>Bacteria</taxon>
        <taxon>Pseudomonadati</taxon>
        <taxon>Pseudomonadota</taxon>
        <taxon>Gammaproteobacteria</taxon>
        <taxon>Pseudomonadales</taxon>
        <taxon>Pseudomonadaceae</taxon>
        <taxon>Pseudomonas</taxon>
        <taxon>Pseudomonas amygdali</taxon>
    </lineage>
</organism>
<dbReference type="GO" id="GO:0051453">
    <property type="term" value="P:regulation of intracellular pH"/>
    <property type="evidence" value="ECO:0007669"/>
    <property type="project" value="TreeGrafter"/>
</dbReference>
<feature type="transmembrane region" description="Helical" evidence="12">
    <location>
        <begin position="127"/>
        <end position="149"/>
    </location>
</feature>
<keyword evidence="5" id="KW-1003">Cell membrane</keyword>
<dbReference type="InterPro" id="IPR006153">
    <property type="entry name" value="Cation/H_exchanger_TM"/>
</dbReference>
<feature type="domain" description="Cation/H+ exchanger transmembrane" evidence="13">
    <location>
        <begin position="11"/>
        <end position="404"/>
    </location>
</feature>
<reference evidence="14 16" key="1">
    <citation type="submission" date="2015-09" db="EMBL/GenBank/DDBJ databases">
        <title>Genome announcement of multiple Pseudomonas syringae strains.</title>
        <authorList>
            <person name="Thakur S."/>
            <person name="Wang P.W."/>
            <person name="Gong Y."/>
            <person name="Weir B.S."/>
            <person name="Guttman D.S."/>
        </authorList>
    </citation>
    <scope>NUCLEOTIDE SEQUENCE [LARGE SCALE GENOMIC DNA]</scope>
    <source>
        <strain evidence="14 16">ICMP3962</strain>
    </source>
</reference>
<comment type="caution">
    <text evidence="14">The sequence shown here is derived from an EMBL/GenBank/DDBJ whole genome shotgun (WGS) entry which is preliminary data.</text>
</comment>
<dbReference type="EMBL" id="RBRS01000303">
    <property type="protein sequence ID" value="RMR13961.1"/>
    <property type="molecule type" value="Genomic_DNA"/>
</dbReference>
<feature type="transmembrane region" description="Helical" evidence="12">
    <location>
        <begin position="255"/>
        <end position="274"/>
    </location>
</feature>
<evidence type="ECO:0000259" key="13">
    <source>
        <dbReference type="Pfam" id="PF00999"/>
    </source>
</evidence>
<comment type="subcellular location">
    <subcellularLocation>
        <location evidence="1">Cell membrane</location>
        <topology evidence="1">Multi-pass membrane protein</topology>
    </subcellularLocation>
</comment>
<dbReference type="EMBL" id="LJRQ01000428">
    <property type="protein sequence ID" value="KPZ05957.1"/>
    <property type="molecule type" value="Genomic_DNA"/>
</dbReference>
<keyword evidence="6 12" id="KW-0812">Transmembrane</keyword>
<evidence type="ECO:0000256" key="8">
    <source>
        <dbReference type="ARBA" id="ARBA00023053"/>
    </source>
</evidence>
<evidence type="ECO:0000256" key="9">
    <source>
        <dbReference type="ARBA" id="ARBA00023065"/>
    </source>
</evidence>
<dbReference type="Gene3D" id="1.20.1530.20">
    <property type="match status" value="1"/>
</dbReference>
<feature type="transmembrane region" description="Helical" evidence="12">
    <location>
        <begin position="170"/>
        <end position="189"/>
    </location>
</feature>
<evidence type="ECO:0000256" key="11">
    <source>
        <dbReference type="ARBA" id="ARBA00023201"/>
    </source>
</evidence>
<keyword evidence="10 12" id="KW-0472">Membrane</keyword>
<dbReference type="InterPro" id="IPR018422">
    <property type="entry name" value="Cation/H_exchanger_CPA1"/>
</dbReference>
<dbReference type="GO" id="GO:0005886">
    <property type="term" value="C:plasma membrane"/>
    <property type="evidence" value="ECO:0007669"/>
    <property type="project" value="UniProtKB-SubCell"/>
</dbReference>
<protein>
    <submittedName>
        <fullName evidence="14">Na+/H+ antiporter NhaP</fullName>
    </submittedName>
</protein>
<evidence type="ECO:0000256" key="6">
    <source>
        <dbReference type="ARBA" id="ARBA00022692"/>
    </source>
</evidence>
<dbReference type="PANTHER" id="PTHR10110:SF195">
    <property type="entry name" value="NA(+)_H(+) ANTIPORTER NHAS2"/>
    <property type="match status" value="1"/>
</dbReference>
<evidence type="ECO:0000313" key="17">
    <source>
        <dbReference type="Proteomes" id="UP000271097"/>
    </source>
</evidence>
<name>A0A0Q0C637_PSEA0</name>
<proteinExistence type="inferred from homology"/>
<evidence type="ECO:0000256" key="10">
    <source>
        <dbReference type="ARBA" id="ARBA00023136"/>
    </source>
</evidence>
<feature type="transmembrane region" description="Helical" evidence="12">
    <location>
        <begin position="201"/>
        <end position="223"/>
    </location>
</feature>
<dbReference type="GO" id="GO:0015385">
    <property type="term" value="F:sodium:proton antiporter activity"/>
    <property type="evidence" value="ECO:0007669"/>
    <property type="project" value="InterPro"/>
</dbReference>
<keyword evidence="8" id="KW-0915">Sodium</keyword>
<evidence type="ECO:0000256" key="7">
    <source>
        <dbReference type="ARBA" id="ARBA00022989"/>
    </source>
</evidence>
<dbReference type="Pfam" id="PF00999">
    <property type="entry name" value="Na_H_Exchanger"/>
    <property type="match status" value="1"/>
</dbReference>
<keyword evidence="11" id="KW-0739">Sodium transport</keyword>
<dbReference type="AlphaFoldDB" id="A0A0Q0C637"/>
<evidence type="ECO:0000313" key="15">
    <source>
        <dbReference type="EMBL" id="RMR13961.1"/>
    </source>
</evidence>
<evidence type="ECO:0000313" key="14">
    <source>
        <dbReference type="EMBL" id="KPZ05957.1"/>
    </source>
</evidence>
<dbReference type="Proteomes" id="UP000050266">
    <property type="component" value="Unassembled WGS sequence"/>
</dbReference>
<evidence type="ECO:0000256" key="12">
    <source>
        <dbReference type="SAM" id="Phobius"/>
    </source>
</evidence>
<dbReference type="PANTHER" id="PTHR10110">
    <property type="entry name" value="SODIUM/HYDROGEN EXCHANGER"/>
    <property type="match status" value="1"/>
</dbReference>
<sequence>MLELAAGFICLTALLTYVNYRFIGLPPTIGVMVTALLFSLLLQGLSFLGYPGLEDRVQQLIGQIDFGDLLMNWMLSFLLFAGALHVNLADLRSYRWPIGLLATFGVLIATTVIGALAYWIFALFGWHVSPLYCLLFGALISPTDPIAVLGVLRTANASKPLKTTIVGESLFNDGTAVVVFTVLLGIAQLGETPTVGETALLFVHEAVGGVLFGGLIGYAVYLMIKSIEQYQIEVMLTLALVIGGSAMASELHVSGPIAMVVAGLIIGNLGRNLAMNDMTRRYMDGFWELLDDMLNALLFALIGMELLLLPFSWQHLIAASLLAVAILLSRFVTVAPAILLLRRWRKVPHGTIRILTWGGLRGGVSVALALALPTGPERDLLLSITYIVVLLSILLQGLTIGKLVHAVTRSPQAKSPQSIDQPDAAARRYSLGVCCISTRKCRLKLDRLA</sequence>
<evidence type="ECO:0000256" key="3">
    <source>
        <dbReference type="ARBA" id="ARBA00022448"/>
    </source>
</evidence>
<evidence type="ECO:0000256" key="1">
    <source>
        <dbReference type="ARBA" id="ARBA00004651"/>
    </source>
</evidence>
<keyword evidence="9" id="KW-0406">Ion transport</keyword>
<keyword evidence="7 12" id="KW-1133">Transmembrane helix</keyword>
<comment type="similarity">
    <text evidence="2">Belongs to the monovalent cation:proton antiporter 1 (CPA1) transporter (TC 2.A.36) family.</text>
</comment>
<gene>
    <name evidence="14" type="ORF">ALO41_03279</name>
    <name evidence="15" type="ORF">ALP90_04711</name>
</gene>
<evidence type="ECO:0000256" key="4">
    <source>
        <dbReference type="ARBA" id="ARBA00022449"/>
    </source>
</evidence>
<feature type="transmembrane region" description="Helical" evidence="12">
    <location>
        <begin position="319"/>
        <end position="342"/>
    </location>
</feature>
<dbReference type="GO" id="GO:0098719">
    <property type="term" value="P:sodium ion import across plasma membrane"/>
    <property type="evidence" value="ECO:0007669"/>
    <property type="project" value="TreeGrafter"/>
</dbReference>
<reference evidence="15 17" key="2">
    <citation type="submission" date="2018-08" db="EMBL/GenBank/DDBJ databases">
        <title>Recombination of ecologically and evolutionarily significant loci maintains genetic cohesion in the Pseudomonas syringae species complex.</title>
        <authorList>
            <person name="Dillon M."/>
            <person name="Thakur S."/>
            <person name="Almeida R.N.D."/>
            <person name="Weir B.S."/>
            <person name="Guttman D.S."/>
        </authorList>
    </citation>
    <scope>NUCLEOTIDE SEQUENCE [LARGE SCALE GENOMIC DNA]</scope>
    <source>
        <strain evidence="15 17">ICMP 5931</strain>
    </source>
</reference>
<keyword evidence="3" id="KW-0813">Transport</keyword>
<feature type="transmembrane region" description="Helical" evidence="12">
    <location>
        <begin position="30"/>
        <end position="50"/>
    </location>
</feature>
<feature type="transmembrane region" description="Helical" evidence="12">
    <location>
        <begin position="6"/>
        <end position="23"/>
    </location>
</feature>
<evidence type="ECO:0000313" key="16">
    <source>
        <dbReference type="Proteomes" id="UP000050266"/>
    </source>
</evidence>
<dbReference type="Proteomes" id="UP000271097">
    <property type="component" value="Unassembled WGS sequence"/>
</dbReference>
<feature type="transmembrane region" description="Helical" evidence="12">
    <location>
        <begin position="100"/>
        <end position="121"/>
    </location>
</feature>
<dbReference type="GO" id="GO:0015386">
    <property type="term" value="F:potassium:proton antiporter activity"/>
    <property type="evidence" value="ECO:0007669"/>
    <property type="project" value="TreeGrafter"/>
</dbReference>
<keyword evidence="4" id="KW-0050">Antiport</keyword>
<feature type="transmembrane region" description="Helical" evidence="12">
    <location>
        <begin position="70"/>
        <end position="88"/>
    </location>
</feature>